<proteinExistence type="predicted"/>
<name>A0ABV2J7Z8_9FIRM</name>
<reference evidence="1 2" key="1">
    <citation type="submission" date="2024-06" db="EMBL/GenBank/DDBJ databases">
        <title>Genomic Encyclopedia of Type Strains, Phase IV (KMG-IV): sequencing the most valuable type-strain genomes for metagenomic binning, comparative biology and taxonomic classification.</title>
        <authorList>
            <person name="Goeker M."/>
        </authorList>
    </citation>
    <scope>NUCLEOTIDE SEQUENCE [LARGE SCALE GENOMIC DNA]</scope>
    <source>
        <strain evidence="1 2">DSM 21460</strain>
    </source>
</reference>
<evidence type="ECO:0000313" key="2">
    <source>
        <dbReference type="Proteomes" id="UP001549162"/>
    </source>
</evidence>
<accession>A0ABV2J7Z8</accession>
<dbReference type="Pfam" id="PF14253">
    <property type="entry name" value="AbiH"/>
    <property type="match status" value="1"/>
</dbReference>
<evidence type="ECO:0008006" key="3">
    <source>
        <dbReference type="Google" id="ProtNLM"/>
    </source>
</evidence>
<evidence type="ECO:0000313" key="1">
    <source>
        <dbReference type="EMBL" id="MET3616906.1"/>
    </source>
</evidence>
<organism evidence="1 2">
    <name type="scientific">Peptoniphilus olsenii</name>
    <dbReference type="NCBI Taxonomy" id="411570"/>
    <lineage>
        <taxon>Bacteria</taxon>
        <taxon>Bacillati</taxon>
        <taxon>Bacillota</taxon>
        <taxon>Tissierellia</taxon>
        <taxon>Tissierellales</taxon>
        <taxon>Peptoniphilaceae</taxon>
        <taxon>Peptoniphilus</taxon>
    </lineage>
</organism>
<dbReference type="InterPro" id="IPR025935">
    <property type="entry name" value="AbiH"/>
</dbReference>
<gene>
    <name evidence="1" type="ORF">ABID14_000531</name>
</gene>
<comment type="caution">
    <text evidence="1">The sequence shown here is derived from an EMBL/GenBank/DDBJ whole genome shotgun (WGS) entry which is preliminary data.</text>
</comment>
<keyword evidence="2" id="KW-1185">Reference proteome</keyword>
<dbReference type="RefSeq" id="WP_354366923.1">
    <property type="nucleotide sequence ID" value="NZ_JBEPMA010000002.1"/>
</dbReference>
<sequence>MNKLVVVGNGFDLAHGLDTKYSDFFEKLIVPKYRDFYDKICNFIPKKELFHSLETALSKFNDEKFYKKSEIEISKNKNSDRETIKNSLNLELQKSLSFAEDMPIYLREWIREINTNVEAVLPQEKIDKNSIYLNFNYTDTLERAYGISCKQILYIHGKAKRGDDLILGHNEKNKIKNNNLPMVKEKHNQLAIYNQYQCKKIQKAQTIINSYYEKTYKDSINIINNNKKFFNSLYEIKEIYIYGHSLSRIDYDYFFEIREKVSCTCNWNISFHDKKDLLNAITFIEELNINSYNLFKF</sequence>
<dbReference type="EMBL" id="JBEPMA010000002">
    <property type="protein sequence ID" value="MET3616906.1"/>
    <property type="molecule type" value="Genomic_DNA"/>
</dbReference>
<dbReference type="Proteomes" id="UP001549162">
    <property type="component" value="Unassembled WGS sequence"/>
</dbReference>
<protein>
    <recommendedName>
        <fullName evidence="3">Bacteriophage abortive infection AbiH</fullName>
    </recommendedName>
</protein>